<organism evidence="3 4">
    <name type="scientific">Saguinus oedipus</name>
    <name type="common">Cotton-top tamarin</name>
    <name type="synonym">Oedipomidas oedipus</name>
    <dbReference type="NCBI Taxonomy" id="9490"/>
    <lineage>
        <taxon>Eukaryota</taxon>
        <taxon>Metazoa</taxon>
        <taxon>Chordata</taxon>
        <taxon>Craniata</taxon>
        <taxon>Vertebrata</taxon>
        <taxon>Euteleostomi</taxon>
        <taxon>Mammalia</taxon>
        <taxon>Eutheria</taxon>
        <taxon>Euarchontoglires</taxon>
        <taxon>Primates</taxon>
        <taxon>Haplorrhini</taxon>
        <taxon>Platyrrhini</taxon>
        <taxon>Cebidae</taxon>
        <taxon>Callitrichinae</taxon>
        <taxon>Saguinus</taxon>
    </lineage>
</organism>
<evidence type="ECO:0000256" key="2">
    <source>
        <dbReference type="SAM" id="MobiDB-lite"/>
    </source>
</evidence>
<gene>
    <name evidence="3" type="ORF">P7K49_000956</name>
</gene>
<dbReference type="EMBL" id="JASSZA010000001">
    <property type="protein sequence ID" value="KAK2119570.1"/>
    <property type="molecule type" value="Genomic_DNA"/>
</dbReference>
<evidence type="ECO:0000313" key="4">
    <source>
        <dbReference type="Proteomes" id="UP001266305"/>
    </source>
</evidence>
<feature type="compositionally biased region" description="Basic and acidic residues" evidence="2">
    <location>
        <begin position="7"/>
        <end position="29"/>
    </location>
</feature>
<evidence type="ECO:0000256" key="1">
    <source>
        <dbReference type="ARBA" id="ARBA00006905"/>
    </source>
</evidence>
<dbReference type="PANTHER" id="PTHR34256">
    <property type="entry name" value="UPF0561 PROTEIN C2ORF68"/>
    <property type="match status" value="1"/>
</dbReference>
<comment type="similarity">
    <text evidence="1">Belongs to the UPF0561 family.</text>
</comment>
<dbReference type="Pfam" id="PF10573">
    <property type="entry name" value="UPF0561"/>
    <property type="match status" value="1"/>
</dbReference>
<feature type="compositionally biased region" description="Basic and acidic residues" evidence="2">
    <location>
        <begin position="43"/>
        <end position="74"/>
    </location>
</feature>
<protein>
    <submittedName>
        <fullName evidence="3">Uncharacterized protein</fullName>
    </submittedName>
</protein>
<comment type="caution">
    <text evidence="3">The sequence shown here is derived from an EMBL/GenBank/DDBJ whole genome shotgun (WGS) entry which is preliminary data.</text>
</comment>
<reference evidence="3 4" key="1">
    <citation type="submission" date="2023-05" db="EMBL/GenBank/DDBJ databases">
        <title>B98-5 Cell Line De Novo Hybrid Assembly: An Optical Mapping Approach.</title>
        <authorList>
            <person name="Kananen K."/>
            <person name="Auerbach J.A."/>
            <person name="Kautto E."/>
            <person name="Blachly J.S."/>
        </authorList>
    </citation>
    <scope>NUCLEOTIDE SEQUENCE [LARGE SCALE GENOMIC DNA]</scope>
    <source>
        <strain evidence="3">B95-8</strain>
        <tissue evidence="3">Cell line</tissue>
    </source>
</reference>
<feature type="region of interest" description="Disordered" evidence="2">
    <location>
        <begin position="1"/>
        <end position="89"/>
    </location>
</feature>
<sequence length="89" mass="10184">MNQGFVHDIRRNPIARDDCDKKVKQAAKEKMRKQHTPAPRRHREPDLRVYLTRPRDVSAHPRSPDGEESGEKLGRTSTPELSSLISEGD</sequence>
<feature type="compositionally biased region" description="Basic residues" evidence="2">
    <location>
        <begin position="30"/>
        <end position="42"/>
    </location>
</feature>
<dbReference type="InterPro" id="IPR018888">
    <property type="entry name" value="UPF0561"/>
</dbReference>
<accession>A0ABQ9WD45</accession>
<keyword evidence="4" id="KW-1185">Reference proteome</keyword>
<evidence type="ECO:0000313" key="3">
    <source>
        <dbReference type="EMBL" id="KAK2119570.1"/>
    </source>
</evidence>
<proteinExistence type="inferred from homology"/>
<feature type="compositionally biased region" description="Polar residues" evidence="2">
    <location>
        <begin position="75"/>
        <end position="89"/>
    </location>
</feature>
<dbReference type="Proteomes" id="UP001266305">
    <property type="component" value="Unassembled WGS sequence"/>
</dbReference>
<name>A0ABQ9WD45_SAGOE</name>
<dbReference type="PANTHER" id="PTHR34256:SF1">
    <property type="entry name" value="UPF0561 PROTEIN C2ORF68"/>
    <property type="match status" value="1"/>
</dbReference>